<keyword evidence="7" id="KW-1185">Reference proteome</keyword>
<keyword evidence="2" id="KW-0326">Glycosidase</keyword>
<reference evidence="6" key="1">
    <citation type="submission" date="2021-01" db="EMBL/GenBank/DDBJ databases">
        <title>Whole genome shotgun sequence of Actinoplanes rishiriensis NBRC 108556.</title>
        <authorList>
            <person name="Komaki H."/>
            <person name="Tamura T."/>
        </authorList>
    </citation>
    <scope>NUCLEOTIDE SEQUENCE</scope>
    <source>
        <strain evidence="6">NBRC 108556</strain>
    </source>
</reference>
<evidence type="ECO:0000256" key="4">
    <source>
        <dbReference type="SAM" id="SignalP"/>
    </source>
</evidence>
<dbReference type="GO" id="GO:0030247">
    <property type="term" value="F:polysaccharide binding"/>
    <property type="evidence" value="ECO:0007669"/>
    <property type="project" value="UniProtKB-UniRule"/>
</dbReference>
<keyword evidence="3" id="KW-0119">Carbohydrate metabolism</keyword>
<feature type="signal peptide" evidence="4">
    <location>
        <begin position="1"/>
        <end position="34"/>
    </location>
</feature>
<dbReference type="EMBL" id="BOMV01000036">
    <property type="protein sequence ID" value="GIE95822.1"/>
    <property type="molecule type" value="Genomic_DNA"/>
</dbReference>
<keyword evidence="3" id="KW-0624">Polysaccharide degradation</keyword>
<keyword evidence="4" id="KW-0732">Signal</keyword>
<dbReference type="InterPro" id="IPR012291">
    <property type="entry name" value="CBM2_carb-bd_dom_sf"/>
</dbReference>
<dbReference type="InterPro" id="IPR008965">
    <property type="entry name" value="CBM2/CBM3_carb-bd_dom_sf"/>
</dbReference>
<organism evidence="6 7">
    <name type="scientific">Paractinoplanes rishiriensis</name>
    <dbReference type="NCBI Taxonomy" id="1050105"/>
    <lineage>
        <taxon>Bacteria</taxon>
        <taxon>Bacillati</taxon>
        <taxon>Actinomycetota</taxon>
        <taxon>Actinomycetes</taxon>
        <taxon>Micromonosporales</taxon>
        <taxon>Micromonosporaceae</taxon>
        <taxon>Paractinoplanes</taxon>
    </lineage>
</organism>
<feature type="domain" description="CBM2" evidence="5">
    <location>
        <begin position="21"/>
        <end position="132"/>
    </location>
</feature>
<dbReference type="PROSITE" id="PS00561">
    <property type="entry name" value="CBM2_A"/>
    <property type="match status" value="1"/>
</dbReference>
<proteinExistence type="predicted"/>
<dbReference type="Gene3D" id="2.60.40.10">
    <property type="entry name" value="Immunoglobulins"/>
    <property type="match status" value="1"/>
</dbReference>
<evidence type="ECO:0000256" key="2">
    <source>
        <dbReference type="ARBA" id="ARBA00023295"/>
    </source>
</evidence>
<dbReference type="Pfam" id="PF00553">
    <property type="entry name" value="CBM_2"/>
    <property type="match status" value="1"/>
</dbReference>
<dbReference type="GO" id="GO:0000272">
    <property type="term" value="P:polysaccharide catabolic process"/>
    <property type="evidence" value="ECO:0007669"/>
    <property type="project" value="UniProtKB-KW"/>
</dbReference>
<dbReference type="InterPro" id="IPR036116">
    <property type="entry name" value="FN3_sf"/>
</dbReference>
<evidence type="ECO:0000256" key="3">
    <source>
        <dbReference type="ARBA" id="ARBA00023326"/>
    </source>
</evidence>
<dbReference type="InterPro" id="IPR001919">
    <property type="entry name" value="CBD2"/>
</dbReference>
<evidence type="ECO:0000256" key="1">
    <source>
        <dbReference type="ARBA" id="ARBA00022801"/>
    </source>
</evidence>
<dbReference type="SMART" id="SM00637">
    <property type="entry name" value="CBD_II"/>
    <property type="match status" value="1"/>
</dbReference>
<gene>
    <name evidence="6" type="ORF">Ari01nite_32870</name>
</gene>
<accession>A0A919JYF1</accession>
<dbReference type="Gene3D" id="2.60.40.290">
    <property type="match status" value="1"/>
</dbReference>
<dbReference type="RefSeq" id="WP_203782117.1">
    <property type="nucleotide sequence ID" value="NZ_BOMV01000036.1"/>
</dbReference>
<dbReference type="AlphaFoldDB" id="A0A919JYF1"/>
<dbReference type="SUPFAM" id="SSF49265">
    <property type="entry name" value="Fibronectin type III"/>
    <property type="match status" value="1"/>
</dbReference>
<keyword evidence="1" id="KW-0378">Hydrolase</keyword>
<evidence type="ECO:0000313" key="7">
    <source>
        <dbReference type="Proteomes" id="UP000636960"/>
    </source>
</evidence>
<sequence>MKSSARLALVLSITIGAILVPTAAATAASTSAVAAFSRVGEWPAGYVGNITVTNHTATALNGWRVEFDLPAGTRTASSYGGVFTRTGDHYVVVNEAWNGTIQPGASTTFGWVADGRGEPQNCVLNGSDCAGVPEVPQDYTSPTRTGALSFDLAGGVTLNWAPSTDDSGTVAYEVNESFGLSRKVTENRYVYTTAPALPPRIYVFWVRAIDAAGNASIAQYNTLGRVWRGDEPAAAPTGLTAGAAAPGLLRLSWTPVPPVNQISVPPTAGYEALIDGVVVGQTGHNSIIVPAPAPGQTVAVRAVNAVDQRSTPIELS</sequence>
<evidence type="ECO:0000313" key="6">
    <source>
        <dbReference type="EMBL" id="GIE95822.1"/>
    </source>
</evidence>
<comment type="caution">
    <text evidence="6">The sequence shown here is derived from an EMBL/GenBank/DDBJ whole genome shotgun (WGS) entry which is preliminary data.</text>
</comment>
<dbReference type="InterPro" id="IPR018366">
    <property type="entry name" value="CBM2_CS"/>
</dbReference>
<protein>
    <recommendedName>
        <fullName evidence="5">CBM2 domain-containing protein</fullName>
    </recommendedName>
</protein>
<feature type="chain" id="PRO_5038889824" description="CBM2 domain-containing protein" evidence="4">
    <location>
        <begin position="35"/>
        <end position="316"/>
    </location>
</feature>
<dbReference type="InterPro" id="IPR013783">
    <property type="entry name" value="Ig-like_fold"/>
</dbReference>
<name>A0A919JYF1_9ACTN</name>
<dbReference type="Proteomes" id="UP000636960">
    <property type="component" value="Unassembled WGS sequence"/>
</dbReference>
<dbReference type="SUPFAM" id="SSF49384">
    <property type="entry name" value="Carbohydrate-binding domain"/>
    <property type="match status" value="1"/>
</dbReference>
<evidence type="ECO:0000259" key="5">
    <source>
        <dbReference type="PROSITE" id="PS51173"/>
    </source>
</evidence>
<dbReference type="PROSITE" id="PS51173">
    <property type="entry name" value="CBM2"/>
    <property type="match status" value="1"/>
</dbReference>
<dbReference type="GO" id="GO:0004553">
    <property type="term" value="F:hydrolase activity, hydrolyzing O-glycosyl compounds"/>
    <property type="evidence" value="ECO:0007669"/>
    <property type="project" value="InterPro"/>
</dbReference>